<name>A0A3E0HA84_9GAMM</name>
<gene>
    <name evidence="2" type="ORF">DFR26_0301</name>
</gene>
<proteinExistence type="predicted"/>
<dbReference type="OrthoDB" id="9943480at2"/>
<keyword evidence="3" id="KW-1185">Reference proteome</keyword>
<protein>
    <recommendedName>
        <fullName evidence="4">50S ribosomal protein L9</fullName>
    </recommendedName>
</protein>
<evidence type="ECO:0000313" key="2">
    <source>
        <dbReference type="EMBL" id="REH40102.1"/>
    </source>
</evidence>
<keyword evidence="1" id="KW-0732">Signal</keyword>
<evidence type="ECO:0000256" key="1">
    <source>
        <dbReference type="SAM" id="SignalP"/>
    </source>
</evidence>
<evidence type="ECO:0008006" key="4">
    <source>
        <dbReference type="Google" id="ProtNLM"/>
    </source>
</evidence>
<reference evidence="2 3" key="1">
    <citation type="submission" date="2018-08" db="EMBL/GenBank/DDBJ databases">
        <title>Genomic Encyclopedia of Type Strains, Phase IV (KMG-IV): sequencing the most valuable type-strain genomes for metagenomic binning, comparative biology and taxonomic classification.</title>
        <authorList>
            <person name="Goeker M."/>
        </authorList>
    </citation>
    <scope>NUCLEOTIDE SEQUENCE [LARGE SCALE GENOMIC DNA]</scope>
    <source>
        <strain evidence="2 3">DSM 26022</strain>
    </source>
</reference>
<feature type="signal peptide" evidence="1">
    <location>
        <begin position="1"/>
        <end position="19"/>
    </location>
</feature>
<dbReference type="Proteomes" id="UP000256774">
    <property type="component" value="Unassembled WGS sequence"/>
</dbReference>
<organism evidence="2 3">
    <name type="scientific">Paraperlucidibaca baekdonensis</name>
    <dbReference type="NCBI Taxonomy" id="748120"/>
    <lineage>
        <taxon>Bacteria</taxon>
        <taxon>Pseudomonadati</taxon>
        <taxon>Pseudomonadota</taxon>
        <taxon>Gammaproteobacteria</taxon>
        <taxon>Moraxellales</taxon>
        <taxon>Moraxellaceae</taxon>
        <taxon>Paraperlucidibaca</taxon>
    </lineage>
</organism>
<dbReference type="RefSeq" id="WP_116207170.1">
    <property type="nucleotide sequence ID" value="NZ_QUNR01000001.1"/>
</dbReference>
<dbReference type="AlphaFoldDB" id="A0A3E0HA84"/>
<dbReference type="Gene3D" id="3.10.450.160">
    <property type="entry name" value="inner membrane protein cigr"/>
    <property type="match status" value="1"/>
</dbReference>
<sequence length="198" mass="19895">MNRTALVTALLLATTSAYALDARINTGLQIAGMTAEGDANASVDLKAQKEAAAKAAAAAKASGNAAISDAKAQAEAKMGAAQASVAGFKQSAEMKIGAKDRIALAKHYASGKAANKLMGKMFGSTDASAPEAGYESKLVLGAKLDAGLAKSAVNVDASSVAKLGKQPKGTELKKIGDHVVRVDAKTQVVLDVAAISPK</sequence>
<accession>A0A3E0HA84</accession>
<feature type="chain" id="PRO_5017748003" description="50S ribosomal protein L9" evidence="1">
    <location>
        <begin position="20"/>
        <end position="198"/>
    </location>
</feature>
<dbReference type="EMBL" id="QUNR01000001">
    <property type="protein sequence ID" value="REH40102.1"/>
    <property type="molecule type" value="Genomic_DNA"/>
</dbReference>
<evidence type="ECO:0000313" key="3">
    <source>
        <dbReference type="Proteomes" id="UP000256774"/>
    </source>
</evidence>
<comment type="caution">
    <text evidence="2">The sequence shown here is derived from an EMBL/GenBank/DDBJ whole genome shotgun (WGS) entry which is preliminary data.</text>
</comment>